<dbReference type="HOGENOM" id="CLU_2236780_0_0_1"/>
<protein>
    <submittedName>
        <fullName evidence="1">Uncharacterized protein</fullName>
    </submittedName>
</protein>
<organism evidence="1 2">
    <name type="scientific">Galerina marginata (strain CBS 339.88)</name>
    <dbReference type="NCBI Taxonomy" id="685588"/>
    <lineage>
        <taxon>Eukaryota</taxon>
        <taxon>Fungi</taxon>
        <taxon>Dikarya</taxon>
        <taxon>Basidiomycota</taxon>
        <taxon>Agaricomycotina</taxon>
        <taxon>Agaricomycetes</taxon>
        <taxon>Agaricomycetidae</taxon>
        <taxon>Agaricales</taxon>
        <taxon>Agaricineae</taxon>
        <taxon>Strophariaceae</taxon>
        <taxon>Galerina</taxon>
    </lineage>
</organism>
<evidence type="ECO:0000313" key="2">
    <source>
        <dbReference type="Proteomes" id="UP000027222"/>
    </source>
</evidence>
<keyword evidence="2" id="KW-1185">Reference proteome</keyword>
<evidence type="ECO:0000313" key="1">
    <source>
        <dbReference type="EMBL" id="KDR71996.1"/>
    </source>
</evidence>
<sequence>MRLPCKPYDDRTYLPRSVEPRTYLHPRAQTLLEPCAYIRSRRCELSPPFRITLSLLTRHLHSNWQLRWSDRTVMTALHNSVQYFFFSSKFAYTFLVLIGMGDDHL</sequence>
<reference evidence="2" key="1">
    <citation type="journal article" date="2014" name="Proc. Natl. Acad. Sci. U.S.A.">
        <title>Extensive sampling of basidiomycete genomes demonstrates inadequacy of the white-rot/brown-rot paradigm for wood decay fungi.</title>
        <authorList>
            <person name="Riley R."/>
            <person name="Salamov A.A."/>
            <person name="Brown D.W."/>
            <person name="Nagy L.G."/>
            <person name="Floudas D."/>
            <person name="Held B.W."/>
            <person name="Levasseur A."/>
            <person name="Lombard V."/>
            <person name="Morin E."/>
            <person name="Otillar R."/>
            <person name="Lindquist E.A."/>
            <person name="Sun H."/>
            <person name="LaButti K.M."/>
            <person name="Schmutz J."/>
            <person name="Jabbour D."/>
            <person name="Luo H."/>
            <person name="Baker S.E."/>
            <person name="Pisabarro A.G."/>
            <person name="Walton J.D."/>
            <person name="Blanchette R.A."/>
            <person name="Henrissat B."/>
            <person name="Martin F."/>
            <person name="Cullen D."/>
            <person name="Hibbett D.S."/>
            <person name="Grigoriev I.V."/>
        </authorList>
    </citation>
    <scope>NUCLEOTIDE SEQUENCE [LARGE SCALE GENOMIC DNA]</scope>
    <source>
        <strain evidence="2">CBS 339.88</strain>
    </source>
</reference>
<dbReference type="EMBL" id="KL142390">
    <property type="protein sequence ID" value="KDR71996.1"/>
    <property type="molecule type" value="Genomic_DNA"/>
</dbReference>
<dbReference type="Proteomes" id="UP000027222">
    <property type="component" value="Unassembled WGS sequence"/>
</dbReference>
<dbReference type="AlphaFoldDB" id="A0A067SM88"/>
<proteinExistence type="predicted"/>
<gene>
    <name evidence="1" type="ORF">GALMADRAFT_270825</name>
</gene>
<name>A0A067SM88_GALM3</name>
<accession>A0A067SM88</accession>